<proteinExistence type="predicted"/>
<comment type="caution">
    <text evidence="1">The sequence shown here is derived from an EMBL/GenBank/DDBJ whole genome shotgun (WGS) entry which is preliminary data.</text>
</comment>
<reference evidence="1" key="1">
    <citation type="submission" date="2019-08" db="EMBL/GenBank/DDBJ databases">
        <authorList>
            <person name="Kucharzyk K."/>
            <person name="Murdoch R.W."/>
            <person name="Higgins S."/>
            <person name="Loffler F."/>
        </authorList>
    </citation>
    <scope>NUCLEOTIDE SEQUENCE</scope>
</reference>
<accession>A0A645GBQ8</accession>
<name>A0A645GBQ8_9ZZZZ</name>
<dbReference type="EMBL" id="VSSQ01069273">
    <property type="protein sequence ID" value="MPN21313.1"/>
    <property type="molecule type" value="Genomic_DNA"/>
</dbReference>
<dbReference type="AlphaFoldDB" id="A0A645GBQ8"/>
<gene>
    <name evidence="1" type="ORF">SDC9_168692</name>
</gene>
<protein>
    <submittedName>
        <fullName evidence="1">Uncharacterized protein</fullName>
    </submittedName>
</protein>
<evidence type="ECO:0000313" key="1">
    <source>
        <dbReference type="EMBL" id="MPN21313.1"/>
    </source>
</evidence>
<organism evidence="1">
    <name type="scientific">bioreactor metagenome</name>
    <dbReference type="NCBI Taxonomy" id="1076179"/>
    <lineage>
        <taxon>unclassified sequences</taxon>
        <taxon>metagenomes</taxon>
        <taxon>ecological metagenomes</taxon>
    </lineage>
</organism>
<sequence length="129" mass="14508">MQLAAESADIFRGAHRVLDLTKNLRLADDHRIKSAGNPEGMTHGSRLVMHVEIGRQFLVRHLVVGRQPVDHLLRRFRGTVDLGPVAGRQDRHLLHRLGLRQFGQRMLQLVGAKSHAFADGERCRVVVDA</sequence>